<dbReference type="RefSeq" id="WP_150081771.1">
    <property type="nucleotide sequence ID" value="NZ_VWRN01000003.1"/>
</dbReference>
<organism evidence="1 2">
    <name type="scientific">Cupriavidus cauae</name>
    <dbReference type="NCBI Taxonomy" id="2608999"/>
    <lineage>
        <taxon>Bacteria</taxon>
        <taxon>Pseudomonadati</taxon>
        <taxon>Pseudomonadota</taxon>
        <taxon>Betaproteobacteria</taxon>
        <taxon>Burkholderiales</taxon>
        <taxon>Burkholderiaceae</taxon>
        <taxon>Cupriavidus</taxon>
    </lineage>
</organism>
<keyword evidence="2" id="KW-1185">Reference proteome</keyword>
<dbReference type="InterPro" id="IPR007833">
    <property type="entry name" value="Capsule_polysaccharide_synth"/>
</dbReference>
<reference evidence="1 2" key="1">
    <citation type="submission" date="2019-09" db="EMBL/GenBank/DDBJ databases">
        <title>Isolation of a novel species in the genus Cupriavidus from patients with sepsis using whole genome sequencing.</title>
        <authorList>
            <person name="Kweon O.J."/>
            <person name="Lee M.-K."/>
        </authorList>
    </citation>
    <scope>NUCLEOTIDE SEQUENCE [LARGE SCALE GENOMIC DNA]</scope>
    <source>
        <strain evidence="1 2">MKL-01</strain>
    </source>
</reference>
<dbReference type="Proteomes" id="UP000324324">
    <property type="component" value="Unassembled WGS sequence"/>
</dbReference>
<evidence type="ECO:0000313" key="1">
    <source>
        <dbReference type="EMBL" id="KAA6133414.1"/>
    </source>
</evidence>
<proteinExistence type="predicted"/>
<evidence type="ECO:0000313" key="2">
    <source>
        <dbReference type="Proteomes" id="UP000324324"/>
    </source>
</evidence>
<accession>A0A5M8BK27</accession>
<protein>
    <submittedName>
        <fullName evidence="1">Capsular polysaccharide biosynthesis protein</fullName>
    </submittedName>
</protein>
<dbReference type="Pfam" id="PF05159">
    <property type="entry name" value="Capsule_synth"/>
    <property type="match status" value="4"/>
</dbReference>
<dbReference type="CDD" id="cd16440">
    <property type="entry name" value="beta_Kdo_transferase_KpsC_1"/>
    <property type="match status" value="1"/>
</dbReference>
<dbReference type="CDD" id="cd16439">
    <property type="entry name" value="beta_Kdo_transferase_KpsC_2"/>
    <property type="match status" value="1"/>
</dbReference>
<dbReference type="GO" id="GO:0015774">
    <property type="term" value="P:polysaccharide transport"/>
    <property type="evidence" value="ECO:0007669"/>
    <property type="project" value="InterPro"/>
</dbReference>
<name>A0A5M8BK27_9BURK</name>
<dbReference type="AlphaFoldDB" id="A0A5M8BK27"/>
<dbReference type="EMBL" id="VWRN01000003">
    <property type="protein sequence ID" value="KAA6133414.1"/>
    <property type="molecule type" value="Genomic_DNA"/>
</dbReference>
<gene>
    <name evidence="1" type="ORF">F1599_00790</name>
</gene>
<sequence>MLVRIRESLRSTSDGSGDTVGVVSRGIWRIPHLASFINAHIRYIRFPEHSSTAVSAVVCWGRRPTATRAIEFAERVKGCRITYLEDGFIRSIGLGVDGYAPLSLVVDAKGIYYDATRGSTLEELIAGADLSQSLQEDAERALKAVRALKISKYNHAAAFHFPKTKKRRVLVVDQTAGDMSVVYGGADEETFERMLASAELDHPYAEIWVKTHPDVLRGKKKGYLGVLQYGSKLRILAEDCCPYTLLEQVDHVYVVTSQMGFEALILGRPVTVFGLPWYAGWGLTDDRHPEVRQLTVRRGVARTVPQLFAAAYLMYARYIKPATGTQGTIFDVLDWVARNKSINDANRCTLLCVGMSLWKRAIVEPFLTTPSSRVRFVQRLTDSDLARLKDDTRIVVWGSREHTVAQAAAAHGIPIMRVEDGFIRSSGLGSDLHGPLSLVVDDQGIYYDPFSRSRLERLLEVVNLSEDQRTRARLLRRLIVEKKITKYNVGGIFELDPRSAGRKVILVPGQVEDDASIISGSPIVRRNADLLARVRAAAPDAWILYKPHPDVVAGNRRGGDASFATDLADQIVINASISGCIAAADEVHTMTSLAGFEALLLGKPVHCYGGPFYSGWGLTVDHFELAHRQRRLTLDELVYVSLCEYPRYRLPGVQGFCSVEDVVEYLAEDSRERQEQLGSGWITKQWRKGRQLWRVLSSCC</sequence>
<dbReference type="GO" id="GO:0000271">
    <property type="term" value="P:polysaccharide biosynthetic process"/>
    <property type="evidence" value="ECO:0007669"/>
    <property type="project" value="InterPro"/>
</dbReference>
<comment type="caution">
    <text evidence="1">The sequence shown here is derived from an EMBL/GenBank/DDBJ whole genome shotgun (WGS) entry which is preliminary data.</text>
</comment>